<organism evidence="2">
    <name type="scientific">uncultured Desulfobacterium sp</name>
    <dbReference type="NCBI Taxonomy" id="201089"/>
    <lineage>
        <taxon>Bacteria</taxon>
        <taxon>Pseudomonadati</taxon>
        <taxon>Thermodesulfobacteriota</taxon>
        <taxon>Desulfobacteria</taxon>
        <taxon>Desulfobacterales</taxon>
        <taxon>Desulfobacteriaceae</taxon>
        <taxon>Desulfobacterium</taxon>
        <taxon>environmental samples</taxon>
    </lineage>
</organism>
<dbReference type="SUPFAM" id="SSF81301">
    <property type="entry name" value="Nucleotidyltransferase"/>
    <property type="match status" value="1"/>
</dbReference>
<accession>E1YJR0</accession>
<dbReference type="Pfam" id="PF19502">
    <property type="entry name" value="DUF6036"/>
    <property type="match status" value="1"/>
</dbReference>
<gene>
    <name evidence="2" type="ORF">N47_E50260</name>
</gene>
<sequence>MGACLEKAEIPYMIIGGQAVLLYGEPRLTRDIDITLGVNIDRLENILAIVQHLFLKPLPEDISAFVRQTMVLPTSDETTGIRVDFIFSFSPYESRAIRRAKKIKILNQNVCFASVEDLIIHKIFAGRPRDIEDVRSVVMKNPAIDINYIEKWLKDFDASTDEKIFLDSFRKIAAYCKP</sequence>
<dbReference type="InterPro" id="IPR045792">
    <property type="entry name" value="DUF6036"/>
</dbReference>
<evidence type="ECO:0000313" key="2">
    <source>
        <dbReference type="EMBL" id="CBX31514.1"/>
    </source>
</evidence>
<name>E1YJR0_9BACT</name>
<dbReference type="EMBL" id="FR695877">
    <property type="protein sequence ID" value="CBX31514.1"/>
    <property type="molecule type" value="Genomic_DNA"/>
</dbReference>
<evidence type="ECO:0000259" key="1">
    <source>
        <dbReference type="Pfam" id="PF19502"/>
    </source>
</evidence>
<protein>
    <recommendedName>
        <fullName evidence="1">DUF6036 domain-containing protein</fullName>
    </recommendedName>
</protein>
<reference evidence="2" key="1">
    <citation type="journal article" date="2011" name="Environ. Microbiol.">
        <title>Genomic insights into the metabolic potential of the polycyclic aromatic hydrocarbon degrading sulfate-reducing Deltaproteobacterium N47.</title>
        <authorList>
            <person name="Bergmann F."/>
            <person name="Selesi D."/>
            <person name="Weinmaier T."/>
            <person name="Tischler P."/>
            <person name="Rattei T."/>
            <person name="Meckenstock R.U."/>
        </authorList>
    </citation>
    <scope>NUCLEOTIDE SEQUENCE</scope>
</reference>
<dbReference type="AlphaFoldDB" id="E1YJR0"/>
<feature type="domain" description="DUF6036" evidence="1">
    <location>
        <begin position="10"/>
        <end position="157"/>
    </location>
</feature>
<dbReference type="Gene3D" id="3.30.460.40">
    <property type="match status" value="1"/>
</dbReference>
<dbReference type="InterPro" id="IPR043519">
    <property type="entry name" value="NT_sf"/>
</dbReference>
<proteinExistence type="predicted"/>